<keyword evidence="2" id="KW-0663">Pyridoxal phosphate</keyword>
<dbReference type="PROSITE" id="PS50949">
    <property type="entry name" value="HTH_GNTR"/>
    <property type="match status" value="1"/>
</dbReference>
<organism evidence="7 8">
    <name type="scientific">Actinomadura livida</name>
    <dbReference type="NCBI Taxonomy" id="79909"/>
    <lineage>
        <taxon>Bacteria</taxon>
        <taxon>Bacillati</taxon>
        <taxon>Actinomycetota</taxon>
        <taxon>Actinomycetes</taxon>
        <taxon>Streptosporangiales</taxon>
        <taxon>Thermomonosporaceae</taxon>
        <taxon>Actinomadura</taxon>
    </lineage>
</organism>
<evidence type="ECO:0000256" key="4">
    <source>
        <dbReference type="ARBA" id="ARBA00023125"/>
    </source>
</evidence>
<keyword evidence="3" id="KW-0805">Transcription regulation</keyword>
<keyword evidence="7" id="KW-0032">Aminotransferase</keyword>
<evidence type="ECO:0000256" key="2">
    <source>
        <dbReference type="ARBA" id="ARBA00022898"/>
    </source>
</evidence>
<dbReference type="InterPro" id="IPR036388">
    <property type="entry name" value="WH-like_DNA-bd_sf"/>
</dbReference>
<gene>
    <name evidence="7" type="ORF">GCM10009546_52820</name>
</gene>
<sequence>MAVVADALRAELRRLGPGERLPSSRALVERHRVSPVTVSRALGLLAAEGLIVTRPGSGAFAADRPAAAAEPADLGWQAVALGDRSVDSGGVSWLLTPAPEGAVALSGGYLAPALQPARALAAAAARAARRPDAWEVPHTSGIPGLRAWFARTVGGAVSPGEVLVTGGGQQSLATVLRALLPPGAPLLVESPTYLGVLSIARASGLHPVPVPVDADGVRPGLLAEAFAMSGARAFYCQPAFHNPTGAVLAADRRATVLDVARAAGAFVIEDDFARHLGITASPPPPLAAGDAEGRVVHIASLTKATAPGLRVAAVIARGPVAERIRAAQLVGEFFPARPLQETLLELVSSPGWPRHLRSVRTALRARRDATLAALARELPDLRVNRPSGGLHLWVRLPDGTDDAALAEAALRAGVLVSAGRPFFPAEASAPHLRISYGTAASEAELVEGVRRLAGVLRS</sequence>
<dbReference type="Proteomes" id="UP001501427">
    <property type="component" value="Unassembled WGS sequence"/>
</dbReference>
<name>A0ABN1F7J5_9ACTN</name>
<protein>
    <submittedName>
        <fullName evidence="7">PLP-dependent aminotransferase family protein</fullName>
    </submittedName>
</protein>
<dbReference type="SMART" id="SM00345">
    <property type="entry name" value="HTH_GNTR"/>
    <property type="match status" value="1"/>
</dbReference>
<feature type="domain" description="HTH gntR-type" evidence="6">
    <location>
        <begin position="1"/>
        <end position="64"/>
    </location>
</feature>
<comment type="similarity">
    <text evidence="1">In the C-terminal section; belongs to the class-I pyridoxal-phosphate-dependent aminotransferase family.</text>
</comment>
<keyword evidence="4" id="KW-0238">DNA-binding</keyword>
<evidence type="ECO:0000256" key="1">
    <source>
        <dbReference type="ARBA" id="ARBA00005384"/>
    </source>
</evidence>
<dbReference type="SUPFAM" id="SSF46785">
    <property type="entry name" value="Winged helix' DNA-binding domain"/>
    <property type="match status" value="1"/>
</dbReference>
<dbReference type="Pfam" id="PF00155">
    <property type="entry name" value="Aminotran_1_2"/>
    <property type="match status" value="1"/>
</dbReference>
<dbReference type="Gene3D" id="3.40.640.10">
    <property type="entry name" value="Type I PLP-dependent aspartate aminotransferase-like (Major domain)"/>
    <property type="match status" value="1"/>
</dbReference>
<dbReference type="Gene3D" id="3.90.1150.10">
    <property type="entry name" value="Aspartate Aminotransferase, domain 1"/>
    <property type="match status" value="1"/>
</dbReference>
<dbReference type="Gene3D" id="1.10.10.10">
    <property type="entry name" value="Winged helix-like DNA-binding domain superfamily/Winged helix DNA-binding domain"/>
    <property type="match status" value="1"/>
</dbReference>
<dbReference type="CDD" id="cd00609">
    <property type="entry name" value="AAT_like"/>
    <property type="match status" value="1"/>
</dbReference>
<reference evidence="7 8" key="1">
    <citation type="journal article" date="2019" name="Int. J. Syst. Evol. Microbiol.">
        <title>The Global Catalogue of Microorganisms (GCM) 10K type strain sequencing project: providing services to taxonomists for standard genome sequencing and annotation.</title>
        <authorList>
            <consortium name="The Broad Institute Genomics Platform"/>
            <consortium name="The Broad Institute Genome Sequencing Center for Infectious Disease"/>
            <person name="Wu L."/>
            <person name="Ma J."/>
        </authorList>
    </citation>
    <scope>NUCLEOTIDE SEQUENCE [LARGE SCALE GENOMIC DNA]</scope>
    <source>
        <strain evidence="7 8">JCM 10667</strain>
    </source>
</reference>
<dbReference type="InterPro" id="IPR015421">
    <property type="entry name" value="PyrdxlP-dep_Trfase_major"/>
</dbReference>
<dbReference type="PANTHER" id="PTHR46577">
    <property type="entry name" value="HTH-TYPE TRANSCRIPTIONAL REGULATORY PROTEIN GABR"/>
    <property type="match status" value="1"/>
</dbReference>
<dbReference type="InterPro" id="IPR015422">
    <property type="entry name" value="PyrdxlP-dep_Trfase_small"/>
</dbReference>
<evidence type="ECO:0000256" key="3">
    <source>
        <dbReference type="ARBA" id="ARBA00023015"/>
    </source>
</evidence>
<dbReference type="CDD" id="cd07377">
    <property type="entry name" value="WHTH_GntR"/>
    <property type="match status" value="1"/>
</dbReference>
<evidence type="ECO:0000313" key="7">
    <source>
        <dbReference type="EMBL" id="GAA0583949.1"/>
    </source>
</evidence>
<dbReference type="InterPro" id="IPR051446">
    <property type="entry name" value="HTH_trans_reg/aminotransferase"/>
</dbReference>
<keyword evidence="5" id="KW-0804">Transcription</keyword>
<dbReference type="EMBL" id="BAAAHD010000059">
    <property type="protein sequence ID" value="GAA0583949.1"/>
    <property type="molecule type" value="Genomic_DNA"/>
</dbReference>
<dbReference type="GO" id="GO:0008483">
    <property type="term" value="F:transaminase activity"/>
    <property type="evidence" value="ECO:0007669"/>
    <property type="project" value="UniProtKB-KW"/>
</dbReference>
<dbReference type="PANTHER" id="PTHR46577:SF1">
    <property type="entry name" value="HTH-TYPE TRANSCRIPTIONAL REGULATORY PROTEIN GABR"/>
    <property type="match status" value="1"/>
</dbReference>
<proteinExistence type="inferred from homology"/>
<dbReference type="InterPro" id="IPR015424">
    <property type="entry name" value="PyrdxlP-dep_Trfase"/>
</dbReference>
<evidence type="ECO:0000256" key="5">
    <source>
        <dbReference type="ARBA" id="ARBA00023163"/>
    </source>
</evidence>
<comment type="caution">
    <text evidence="7">The sequence shown here is derived from an EMBL/GenBank/DDBJ whole genome shotgun (WGS) entry which is preliminary data.</text>
</comment>
<dbReference type="SUPFAM" id="SSF53383">
    <property type="entry name" value="PLP-dependent transferases"/>
    <property type="match status" value="1"/>
</dbReference>
<evidence type="ECO:0000259" key="6">
    <source>
        <dbReference type="PROSITE" id="PS50949"/>
    </source>
</evidence>
<evidence type="ECO:0000313" key="8">
    <source>
        <dbReference type="Proteomes" id="UP001501427"/>
    </source>
</evidence>
<dbReference type="Pfam" id="PF00392">
    <property type="entry name" value="GntR"/>
    <property type="match status" value="1"/>
</dbReference>
<accession>A0ABN1F7J5</accession>
<dbReference type="InterPro" id="IPR036390">
    <property type="entry name" value="WH_DNA-bd_sf"/>
</dbReference>
<dbReference type="InterPro" id="IPR004839">
    <property type="entry name" value="Aminotransferase_I/II_large"/>
</dbReference>
<keyword evidence="7" id="KW-0808">Transferase</keyword>
<dbReference type="InterPro" id="IPR000524">
    <property type="entry name" value="Tscrpt_reg_HTH_GntR"/>
</dbReference>
<keyword evidence="8" id="KW-1185">Reference proteome</keyword>